<gene>
    <name evidence="5" type="ORF">TM448A02913_0013</name>
    <name evidence="6" type="ORF">TM448B02804_0014</name>
</gene>
<accession>A0A6H1ZXN7</accession>
<proteinExistence type="predicted"/>
<dbReference type="InterPro" id="IPR029063">
    <property type="entry name" value="SAM-dependent_MTases_sf"/>
</dbReference>
<name>A0A6H1ZXN7_9ZZZZ</name>
<reference evidence="5" key="1">
    <citation type="submission" date="2020-03" db="EMBL/GenBank/DDBJ databases">
        <title>The deep terrestrial virosphere.</title>
        <authorList>
            <person name="Holmfeldt K."/>
            <person name="Nilsson E."/>
            <person name="Simone D."/>
            <person name="Lopez-Fernandez M."/>
            <person name="Wu X."/>
            <person name="de Brujin I."/>
            <person name="Lundin D."/>
            <person name="Andersson A."/>
            <person name="Bertilsson S."/>
            <person name="Dopson M."/>
        </authorList>
    </citation>
    <scope>NUCLEOTIDE SEQUENCE</scope>
    <source>
        <strain evidence="5">TM448A02913</strain>
        <strain evidence="6">TM448B02804</strain>
    </source>
</reference>
<evidence type="ECO:0000256" key="4">
    <source>
        <dbReference type="SAM" id="MobiDB-lite"/>
    </source>
</evidence>
<feature type="region of interest" description="Disordered" evidence="4">
    <location>
        <begin position="109"/>
        <end position="156"/>
    </location>
</feature>
<dbReference type="AlphaFoldDB" id="A0A6H1ZXN7"/>
<dbReference type="SUPFAM" id="SSF110849">
    <property type="entry name" value="ParB/Sulfiredoxin"/>
    <property type="match status" value="1"/>
</dbReference>
<dbReference type="GO" id="GO:0001734">
    <property type="term" value="F:mRNA m(6)A methyltransferase activity"/>
    <property type="evidence" value="ECO:0007669"/>
    <property type="project" value="UniProtKB-ARBA"/>
</dbReference>
<dbReference type="InterPro" id="IPR036086">
    <property type="entry name" value="ParB/Sulfiredoxin_sf"/>
</dbReference>
<dbReference type="GO" id="GO:0032259">
    <property type="term" value="P:methylation"/>
    <property type="evidence" value="ECO:0007669"/>
    <property type="project" value="UniProtKB-KW"/>
</dbReference>
<dbReference type="PANTHER" id="PTHR12829:SF7">
    <property type="entry name" value="N6-ADENOSINE-METHYLTRANSFERASE CATALYTIC SUBUNIT"/>
    <property type="match status" value="1"/>
</dbReference>
<dbReference type="PANTHER" id="PTHR12829">
    <property type="entry name" value="N6-ADENOSINE-METHYLTRANSFERASE"/>
    <property type="match status" value="1"/>
</dbReference>
<protein>
    <submittedName>
        <fullName evidence="5">Putative methyltransferase</fullName>
    </submittedName>
</protein>
<sequence>MPKDHGFAFHPIALIFPLLEGDELEALAENIRANGLWESAWLYEGKVLDGRNRATACKLAGVTLKTREFKGDRLAALRFVWSENFHRRHLNPSQAAVAEAKRGKLGAEYGAEVEKMKEAQPKGGRPKKGEKPRQQIAEVSPDERKTSDRRAKSVGSNRRYLEAAEKLLEESPEKLVPVEKGEKTLSQVLREEKREQVQAKLAAFPSDKYRVIYADPPWSYGNSGAVSDHDAYSRTARHYPAMTIAELCALDIKSIIAKDAVLFLWVTSPLLAECFPVIKAWGFEYKSSFIWDKVKHNFGHYNSVRHEFLLVCTRGSCTPDAKKLHDSVVSIERTAKHSEKPEEFRKMIDGLYKHGKRIELFARAEAKGWDRWGAEA</sequence>
<keyword evidence="2 5" id="KW-0808">Transferase</keyword>
<dbReference type="EMBL" id="MT144360">
    <property type="protein sequence ID" value="QJA52696.1"/>
    <property type="molecule type" value="Genomic_DNA"/>
</dbReference>
<keyword evidence="1 5" id="KW-0489">Methyltransferase</keyword>
<evidence type="ECO:0000256" key="1">
    <source>
        <dbReference type="ARBA" id="ARBA00022603"/>
    </source>
</evidence>
<dbReference type="Pfam" id="PF05063">
    <property type="entry name" value="MT-A70"/>
    <property type="match status" value="1"/>
</dbReference>
<dbReference type="Gene3D" id="3.40.50.150">
    <property type="entry name" value="Vaccinia Virus protein VP39"/>
    <property type="match status" value="1"/>
</dbReference>
<dbReference type="InterPro" id="IPR007757">
    <property type="entry name" value="MT-A70-like"/>
</dbReference>
<organism evidence="5">
    <name type="scientific">viral metagenome</name>
    <dbReference type="NCBI Taxonomy" id="1070528"/>
    <lineage>
        <taxon>unclassified sequences</taxon>
        <taxon>metagenomes</taxon>
        <taxon>organismal metagenomes</taxon>
    </lineage>
</organism>
<feature type="compositionally biased region" description="Basic and acidic residues" evidence="4">
    <location>
        <begin position="141"/>
        <end position="151"/>
    </location>
</feature>
<evidence type="ECO:0000256" key="3">
    <source>
        <dbReference type="ARBA" id="ARBA00022691"/>
    </source>
</evidence>
<dbReference type="SUPFAM" id="SSF53335">
    <property type="entry name" value="S-adenosyl-L-methionine-dependent methyltransferases"/>
    <property type="match status" value="1"/>
</dbReference>
<dbReference type="EMBL" id="MT144954">
    <property type="protein sequence ID" value="QJI01838.1"/>
    <property type="molecule type" value="Genomic_DNA"/>
</dbReference>
<keyword evidence="3" id="KW-0949">S-adenosyl-L-methionine</keyword>
<dbReference type="PROSITE" id="PS51143">
    <property type="entry name" value="MT_A70"/>
    <property type="match status" value="1"/>
</dbReference>
<evidence type="ECO:0000313" key="6">
    <source>
        <dbReference type="EMBL" id="QJI01838.1"/>
    </source>
</evidence>
<dbReference type="PROSITE" id="PS00092">
    <property type="entry name" value="N6_MTASE"/>
    <property type="match status" value="1"/>
</dbReference>
<dbReference type="GO" id="GO:0003676">
    <property type="term" value="F:nucleic acid binding"/>
    <property type="evidence" value="ECO:0007669"/>
    <property type="project" value="InterPro"/>
</dbReference>
<evidence type="ECO:0000313" key="5">
    <source>
        <dbReference type="EMBL" id="QJA52696.1"/>
    </source>
</evidence>
<dbReference type="InterPro" id="IPR002052">
    <property type="entry name" value="DNA_methylase_N6_adenine_CS"/>
</dbReference>
<evidence type="ECO:0000256" key="2">
    <source>
        <dbReference type="ARBA" id="ARBA00022679"/>
    </source>
</evidence>